<protein>
    <submittedName>
        <fullName evidence="11">TonB-dependent receptor</fullName>
    </submittedName>
</protein>
<comment type="similarity">
    <text evidence="7">Belongs to the TonB-dependent receptor family.</text>
</comment>
<dbReference type="GO" id="GO:0009279">
    <property type="term" value="C:cell outer membrane"/>
    <property type="evidence" value="ECO:0007669"/>
    <property type="project" value="UniProtKB-SubCell"/>
</dbReference>
<evidence type="ECO:0000259" key="10">
    <source>
        <dbReference type="Pfam" id="PF14905"/>
    </source>
</evidence>
<feature type="chain" id="PRO_5029575648" evidence="9">
    <location>
        <begin position="20"/>
        <end position="1012"/>
    </location>
</feature>
<dbReference type="SUPFAM" id="SSF49464">
    <property type="entry name" value="Carboxypeptidase regulatory domain-like"/>
    <property type="match status" value="1"/>
</dbReference>
<evidence type="ECO:0000256" key="1">
    <source>
        <dbReference type="ARBA" id="ARBA00004571"/>
    </source>
</evidence>
<dbReference type="PROSITE" id="PS52016">
    <property type="entry name" value="TONB_DEPENDENT_REC_3"/>
    <property type="match status" value="1"/>
</dbReference>
<keyword evidence="9" id="KW-0732">Signal</keyword>
<feature type="signal peptide" evidence="9">
    <location>
        <begin position="1"/>
        <end position="19"/>
    </location>
</feature>
<keyword evidence="6 7" id="KW-0998">Cell outer membrane</keyword>
<reference evidence="11 12" key="2">
    <citation type="submission" date="2020-08" db="EMBL/GenBank/DDBJ databases">
        <title>Adhaeribacter dokdonensis sp. nov., isolated from the rhizosphere of Elymus tsukushiensis, a plant native to the Dokdo Islands, Republic of Korea.</title>
        <authorList>
            <person name="Ghim S.Y."/>
        </authorList>
    </citation>
    <scope>NUCLEOTIDE SEQUENCE [LARGE SCALE GENOMIC DNA]</scope>
    <source>
        <strain evidence="11 12">KUDC8001</strain>
    </source>
</reference>
<dbReference type="PANTHER" id="PTHR40980:SF4">
    <property type="entry name" value="TONB-DEPENDENT RECEPTOR-LIKE BETA-BARREL DOMAIN-CONTAINING PROTEIN"/>
    <property type="match status" value="1"/>
</dbReference>
<evidence type="ECO:0000256" key="8">
    <source>
        <dbReference type="SAM" id="MobiDB-lite"/>
    </source>
</evidence>
<dbReference type="Gene3D" id="2.40.170.20">
    <property type="entry name" value="TonB-dependent receptor, beta-barrel domain"/>
    <property type="match status" value="1"/>
</dbReference>
<feature type="domain" description="Outer membrane protein beta-barrel" evidence="10">
    <location>
        <begin position="403"/>
        <end position="819"/>
    </location>
</feature>
<dbReference type="SUPFAM" id="SSF56935">
    <property type="entry name" value="Porins"/>
    <property type="match status" value="1"/>
</dbReference>
<evidence type="ECO:0000256" key="2">
    <source>
        <dbReference type="ARBA" id="ARBA00022448"/>
    </source>
</evidence>
<evidence type="ECO:0000256" key="7">
    <source>
        <dbReference type="PROSITE-ProRule" id="PRU01360"/>
    </source>
</evidence>
<sequence>MKVFLPLLLLAFSSPFAMAQSPGGPTKNQNLTAAVTSGASIIPKGDANITGTILDAANQQGVGFATITLNDPASGKAVDGTLADDKGKFTIPKVGAGTYQVVITFIGYETRTIDNVKVGDKDINVDLGELKINSSAIALKAVEIQTQRAIVEEKVDRTVYNAENDASNRGGDASDVLRKVPMLSVDLDGNVSLRGNQNIKVLINNRPSTITAGSVGDALKQIPSDLIKSVEVITSPSAKYDAEGSAGIVNIILKKNNLQGGSLGIDTGIGLRGINLGLNGSYRVGKMGFSLGGFGRTGYNTPGSFENTQTTINGAGDQMATQQNADTRTNNLMGRYTLGWDYDINEKNYLNSSIMFGTFNGRSYQDDLLTQSFRNGTPLSTLNQEAENKNNSGQVDVNVNYTHLFAKPQQELSILTQFSRNNRTNDFLNSTLNPDAFTPARLKNLNESSNQESTVQVDYQNPIGKNQMVEAGVKGIMRQVSSDFQRFTAESTGDFVRSTNAQLNNVFNYNQNVMGSYLSYTLTTPKQYSLKVGGRYEYTNIDADFKNNQETTRDIPSYGVLVPSVNLSKKLKGGNTVKASYTRRIQRPSLQFLNPAIQIAGSNFGASGSTKNITQGNPNLDPEYTNNMELGYSAFIKRTSLNFSVFARNTNNSIQSIRDVVGLDTVRTTYANIGQENAYGFSINGNVNVGKLMLMGGTDTYYSVIDNNVADPIYNASNKGWVYNLRAFGSYNLGQGWGLQGFGFYRGRQVQLQGYQGGFGIYSLNVKKDINEKKGSIGFGAENFFTTTIKVRSEQNSPIFSQKSTNVFHNLNLKVNFSYRIGKMSNDNAPRRSRKSVSNDDLKGGESGGQDAGGTTGGAPAQGGAPGGAPAGGRPGGMPAGLPAGGQRPAGAPAPTTGTIPGQTQVTNSVASDTSAIARQPANINGNWQGKIEDFELNLQLKAEGETLTGSMQTAMGATPISNGKIINNEVSFNLNIMGTDVPHQGKVEGDTLTLTSTFQGQERVITFTRMK</sequence>
<keyword evidence="3 7" id="KW-1134">Transmembrane beta strand</keyword>
<evidence type="ECO:0000313" key="12">
    <source>
        <dbReference type="Proteomes" id="UP000514509"/>
    </source>
</evidence>
<dbReference type="PANTHER" id="PTHR40980">
    <property type="entry name" value="PLUG DOMAIN-CONTAINING PROTEIN"/>
    <property type="match status" value="1"/>
</dbReference>
<feature type="region of interest" description="Disordered" evidence="8">
    <location>
        <begin position="824"/>
        <end position="905"/>
    </location>
</feature>
<dbReference type="Proteomes" id="UP000514509">
    <property type="component" value="Chromosome"/>
</dbReference>
<dbReference type="InterPro" id="IPR041700">
    <property type="entry name" value="OMP_b-brl_3"/>
</dbReference>
<feature type="compositionally biased region" description="Low complexity" evidence="8">
    <location>
        <begin position="880"/>
        <end position="905"/>
    </location>
</feature>
<dbReference type="RefSeq" id="WP_182415396.1">
    <property type="nucleotide sequence ID" value="NZ_CP055153.1"/>
</dbReference>
<proteinExistence type="inferred from homology"/>
<dbReference type="Pfam" id="PF14905">
    <property type="entry name" value="OMP_b-brl_3"/>
    <property type="match status" value="1"/>
</dbReference>
<dbReference type="Pfam" id="PF13620">
    <property type="entry name" value="CarboxypepD_reg"/>
    <property type="match status" value="1"/>
</dbReference>
<dbReference type="InterPro" id="IPR039426">
    <property type="entry name" value="TonB-dep_rcpt-like"/>
</dbReference>
<accession>A0A7L7L5X0</accession>
<keyword evidence="5 7" id="KW-0472">Membrane</keyword>
<evidence type="ECO:0000313" key="11">
    <source>
        <dbReference type="EMBL" id="QMU28208.1"/>
    </source>
</evidence>
<keyword evidence="12" id="KW-1185">Reference proteome</keyword>
<feature type="compositionally biased region" description="Gly residues" evidence="8">
    <location>
        <begin position="845"/>
        <end position="879"/>
    </location>
</feature>
<keyword evidence="2 7" id="KW-0813">Transport</keyword>
<keyword evidence="11" id="KW-0675">Receptor</keyword>
<evidence type="ECO:0000256" key="9">
    <source>
        <dbReference type="SAM" id="SignalP"/>
    </source>
</evidence>
<evidence type="ECO:0000256" key="4">
    <source>
        <dbReference type="ARBA" id="ARBA00022692"/>
    </source>
</evidence>
<name>A0A7L7L5X0_9BACT</name>
<dbReference type="InterPro" id="IPR037066">
    <property type="entry name" value="Plug_dom_sf"/>
</dbReference>
<dbReference type="Gene3D" id="2.170.130.10">
    <property type="entry name" value="TonB-dependent receptor, plug domain"/>
    <property type="match status" value="1"/>
</dbReference>
<dbReference type="InterPro" id="IPR036942">
    <property type="entry name" value="Beta-barrel_TonB_sf"/>
</dbReference>
<gene>
    <name evidence="11" type="ORF">HUW48_09220</name>
</gene>
<evidence type="ECO:0000256" key="6">
    <source>
        <dbReference type="ARBA" id="ARBA00023237"/>
    </source>
</evidence>
<evidence type="ECO:0000256" key="3">
    <source>
        <dbReference type="ARBA" id="ARBA00022452"/>
    </source>
</evidence>
<reference evidence="11 12" key="1">
    <citation type="submission" date="2020-06" db="EMBL/GenBank/DDBJ databases">
        <authorList>
            <person name="Hwang Y.J."/>
        </authorList>
    </citation>
    <scope>NUCLEOTIDE SEQUENCE [LARGE SCALE GENOMIC DNA]</scope>
    <source>
        <strain evidence="11 12">KUDC8001</strain>
    </source>
</reference>
<dbReference type="Gene3D" id="2.60.40.1120">
    <property type="entry name" value="Carboxypeptidase-like, regulatory domain"/>
    <property type="match status" value="1"/>
</dbReference>
<comment type="subcellular location">
    <subcellularLocation>
        <location evidence="1 7">Cell outer membrane</location>
        <topology evidence="1 7">Multi-pass membrane protein</topology>
    </subcellularLocation>
</comment>
<dbReference type="InterPro" id="IPR008969">
    <property type="entry name" value="CarboxyPept-like_regulatory"/>
</dbReference>
<keyword evidence="4 7" id="KW-0812">Transmembrane</keyword>
<organism evidence="11 12">
    <name type="scientific">Adhaeribacter radiodurans</name>
    <dbReference type="NCBI Taxonomy" id="2745197"/>
    <lineage>
        <taxon>Bacteria</taxon>
        <taxon>Pseudomonadati</taxon>
        <taxon>Bacteroidota</taxon>
        <taxon>Cytophagia</taxon>
        <taxon>Cytophagales</taxon>
        <taxon>Hymenobacteraceae</taxon>
        <taxon>Adhaeribacter</taxon>
    </lineage>
</organism>
<evidence type="ECO:0000256" key="5">
    <source>
        <dbReference type="ARBA" id="ARBA00023136"/>
    </source>
</evidence>
<dbReference type="AlphaFoldDB" id="A0A7L7L5X0"/>
<dbReference type="KEGG" id="add:HUW48_09220"/>
<dbReference type="EMBL" id="CP055153">
    <property type="protein sequence ID" value="QMU28208.1"/>
    <property type="molecule type" value="Genomic_DNA"/>
</dbReference>